<keyword evidence="3" id="KW-0963">Cytoplasm</keyword>
<dbReference type="GO" id="GO:0005737">
    <property type="term" value="C:cytoplasm"/>
    <property type="evidence" value="ECO:0007669"/>
    <property type="project" value="UniProtKB-SubCell"/>
</dbReference>
<dbReference type="InterPro" id="IPR050871">
    <property type="entry name" value="26S_Proteasome/COP9_Components"/>
</dbReference>
<comment type="subcellular location">
    <subcellularLocation>
        <location evidence="2">Cytoplasm</location>
    </subcellularLocation>
    <subcellularLocation>
        <location evidence="1">Nucleus</location>
    </subcellularLocation>
</comment>
<dbReference type="EMBL" id="MDYQ01000096">
    <property type="protein sequence ID" value="PRP82771.1"/>
    <property type="molecule type" value="Genomic_DNA"/>
</dbReference>
<evidence type="ECO:0000313" key="6">
    <source>
        <dbReference type="EMBL" id="PRP82771.1"/>
    </source>
</evidence>
<keyword evidence="4" id="KW-0539">Nucleus</keyword>
<dbReference type="Pfam" id="PF01399">
    <property type="entry name" value="PCI"/>
    <property type="match status" value="1"/>
</dbReference>
<dbReference type="InParanoid" id="A0A2P6NFS1"/>
<evidence type="ECO:0000259" key="5">
    <source>
        <dbReference type="PROSITE" id="PS50250"/>
    </source>
</evidence>
<evidence type="ECO:0000256" key="3">
    <source>
        <dbReference type="ARBA" id="ARBA00022490"/>
    </source>
</evidence>
<proteinExistence type="predicted"/>
<evidence type="ECO:0000313" key="7">
    <source>
        <dbReference type="Proteomes" id="UP000241769"/>
    </source>
</evidence>
<dbReference type="AlphaFoldDB" id="A0A2P6NFS1"/>
<dbReference type="InterPro" id="IPR036390">
    <property type="entry name" value="WH_DNA-bd_sf"/>
</dbReference>
<gene>
    <name evidence="6" type="ORF">PROFUN_09856</name>
</gene>
<dbReference type="FunCoup" id="A0A2P6NFS1">
    <property type="interactions" value="960"/>
</dbReference>
<sequence length="434" mass="50057">MMYEDDDLPDDDEDGEGGVVEIENEYYTAKGLLEDDLEAAIESFERVIELEEEKSEWGFKALKKLIKLYFNKGNHKKAVDRLKKLMEYTKSAISANVSEKGLNSILDVISVDKNLSNVEEMYSVALQALQKFHNERVWFRTNLRLGKLLFDHNEYGKLSKILKELLASCQNEAGEDDPKKGSQLVDIYALEIQMHTMTKNNKLLKELYHKSLDIKSAIPHPRIMGILRECGGKMYMREKEWEKAQTDFFEAFKNYDEAGSPRRIQCLKYLVLANMLMLSEINPFDSPEAKPYKNDAEIVAMTNLVGAYEKSDIKSFEKILKDNKKTILEDAFIKDYIDDLLKNIRTQVLLKMLKPYTKIKITFLSEELNVPSRDVEELLVGLILDNKIQGRIDQVSQLLEQESDKSSSYYKYRSVDKWATQLGTLHGAVLARLN</sequence>
<feature type="domain" description="PCI" evidence="5">
    <location>
        <begin position="237"/>
        <end position="406"/>
    </location>
</feature>
<organism evidence="6 7">
    <name type="scientific">Planoprotostelium fungivorum</name>
    <dbReference type="NCBI Taxonomy" id="1890364"/>
    <lineage>
        <taxon>Eukaryota</taxon>
        <taxon>Amoebozoa</taxon>
        <taxon>Evosea</taxon>
        <taxon>Variosea</taxon>
        <taxon>Cavosteliida</taxon>
        <taxon>Cavosteliaceae</taxon>
        <taxon>Planoprotostelium</taxon>
    </lineage>
</organism>
<dbReference type="STRING" id="1890364.A0A2P6NFS1"/>
<dbReference type="GO" id="GO:0000502">
    <property type="term" value="C:proteasome complex"/>
    <property type="evidence" value="ECO:0007669"/>
    <property type="project" value="UniProtKB-KW"/>
</dbReference>
<dbReference type="FunFam" id="1.25.40.570:FF:000006">
    <property type="entry name" value="COP9 signalosome complex subunit 2"/>
    <property type="match status" value="1"/>
</dbReference>
<dbReference type="PROSITE" id="PS50250">
    <property type="entry name" value="PCI"/>
    <property type="match status" value="1"/>
</dbReference>
<name>A0A2P6NFS1_9EUKA</name>
<comment type="caution">
    <text evidence="6">The sequence shown here is derived from an EMBL/GenBank/DDBJ whole genome shotgun (WGS) entry which is preliminary data.</text>
</comment>
<keyword evidence="7" id="KW-1185">Reference proteome</keyword>
<accession>A0A2P6NFS1</accession>
<protein>
    <submittedName>
        <fullName evidence="6">Proteasome component region PCI domain-containing protein</fullName>
    </submittedName>
</protein>
<dbReference type="InterPro" id="IPR011990">
    <property type="entry name" value="TPR-like_helical_dom_sf"/>
</dbReference>
<dbReference type="SUPFAM" id="SSF46785">
    <property type="entry name" value="Winged helix' DNA-binding domain"/>
    <property type="match status" value="1"/>
</dbReference>
<reference evidence="6 7" key="1">
    <citation type="journal article" date="2018" name="Genome Biol. Evol.">
        <title>Multiple Roots of Fruiting Body Formation in Amoebozoa.</title>
        <authorList>
            <person name="Hillmann F."/>
            <person name="Forbes G."/>
            <person name="Novohradska S."/>
            <person name="Ferling I."/>
            <person name="Riege K."/>
            <person name="Groth M."/>
            <person name="Westermann M."/>
            <person name="Marz M."/>
            <person name="Spaller T."/>
            <person name="Winckler T."/>
            <person name="Schaap P."/>
            <person name="Glockner G."/>
        </authorList>
    </citation>
    <scope>NUCLEOTIDE SEQUENCE [LARGE SCALE GENOMIC DNA]</scope>
    <source>
        <strain evidence="6 7">Jena</strain>
    </source>
</reference>
<dbReference type="Gene3D" id="1.25.40.570">
    <property type="match status" value="1"/>
</dbReference>
<dbReference type="Proteomes" id="UP000241769">
    <property type="component" value="Unassembled WGS sequence"/>
</dbReference>
<dbReference type="GO" id="GO:0005634">
    <property type="term" value="C:nucleus"/>
    <property type="evidence" value="ECO:0007669"/>
    <property type="project" value="UniProtKB-SubCell"/>
</dbReference>
<evidence type="ECO:0000256" key="4">
    <source>
        <dbReference type="ARBA" id="ARBA00023242"/>
    </source>
</evidence>
<dbReference type="OrthoDB" id="194139at2759"/>
<dbReference type="SUPFAM" id="SSF48452">
    <property type="entry name" value="TPR-like"/>
    <property type="match status" value="1"/>
</dbReference>
<dbReference type="InterPro" id="IPR000717">
    <property type="entry name" value="PCI_dom"/>
</dbReference>
<dbReference type="SMART" id="SM00088">
    <property type="entry name" value="PINT"/>
    <property type="match status" value="1"/>
</dbReference>
<dbReference type="SMART" id="SM00753">
    <property type="entry name" value="PAM"/>
    <property type="match status" value="1"/>
</dbReference>
<dbReference type="PANTHER" id="PTHR10678">
    <property type="entry name" value="26S PROTEASOME NON-ATPASE REGULATORY SUBUNIT 11/COP9 SIGNALOSOME COMPLEX SUBUNIT 2"/>
    <property type="match status" value="1"/>
</dbReference>
<keyword evidence="6" id="KW-0647">Proteasome</keyword>
<evidence type="ECO:0000256" key="2">
    <source>
        <dbReference type="ARBA" id="ARBA00004496"/>
    </source>
</evidence>
<evidence type="ECO:0000256" key="1">
    <source>
        <dbReference type="ARBA" id="ARBA00004123"/>
    </source>
</evidence>